<evidence type="ECO:0000256" key="1">
    <source>
        <dbReference type="SAM" id="MobiDB-lite"/>
    </source>
</evidence>
<gene>
    <name evidence="2" type="primary">G4YTW4</name>
</gene>
<dbReference type="EMBL" id="LR727732">
    <property type="protein sequence ID" value="VWO99555.1"/>
    <property type="molecule type" value="Genomic_DNA"/>
</dbReference>
<name>A0A5K1K1T6_9APHY</name>
<proteinExistence type="predicted"/>
<dbReference type="AlphaFoldDB" id="A0A5K1K1T6"/>
<reference evidence="2" key="1">
    <citation type="submission" date="2019-10" db="EMBL/GenBank/DDBJ databases">
        <authorList>
            <person name="Nor Muhammad N."/>
        </authorList>
    </citation>
    <scope>NUCLEOTIDE SEQUENCE</scope>
</reference>
<feature type="region of interest" description="Disordered" evidence="1">
    <location>
        <begin position="303"/>
        <end position="337"/>
    </location>
</feature>
<feature type="compositionally biased region" description="Acidic residues" evidence="1">
    <location>
        <begin position="307"/>
        <end position="337"/>
    </location>
</feature>
<organism evidence="2">
    <name type="scientific">Ganoderma boninense</name>
    <dbReference type="NCBI Taxonomy" id="34458"/>
    <lineage>
        <taxon>Eukaryota</taxon>
        <taxon>Fungi</taxon>
        <taxon>Dikarya</taxon>
        <taxon>Basidiomycota</taxon>
        <taxon>Agaricomycotina</taxon>
        <taxon>Agaricomycetes</taxon>
        <taxon>Polyporales</taxon>
        <taxon>Polyporaceae</taxon>
        <taxon>Ganoderma</taxon>
    </lineage>
</organism>
<evidence type="ECO:0000313" key="2">
    <source>
        <dbReference type="EMBL" id="VWO99555.1"/>
    </source>
</evidence>
<accession>A0A5K1K1T6</accession>
<protein>
    <submittedName>
        <fullName evidence="2">Uncharacterized protein</fullName>
    </submittedName>
</protein>
<sequence>MTPPTTSLYVYSLLADVREDEVQETIVAILPPRPSTALPVLAQVADVEVTVHGQTYGLRGGLQKGAESYNDYSSLHLSGPYAEPEVPDSHLVTLSICSPAFEIWEHSLPKALDDLLHVFASATLTTLKIVADCQQADAPTWERVFLHLPHLASLALSVPLFPDLYGEYASTGTLGEADTVFNGLLAASRARSANAPGGPADSEVEPQMACPGLRVVSVVMDGILSPQLLDSVVACFRFRAERDARLERLAVEQHSDIRLAPALRRSYVSQLLEVVGNLSFSIAVGGRRRDYVDASGPAPGLYLSDDFVSDDSESDEVSDGGGADGDDAGDDASDWEY</sequence>